<keyword evidence="2" id="KW-1185">Reference proteome</keyword>
<dbReference type="InterPro" id="IPR018391">
    <property type="entry name" value="PQQ_b-propeller_rpt"/>
</dbReference>
<protein>
    <submittedName>
        <fullName evidence="1">Uncharacterized protein</fullName>
    </submittedName>
</protein>
<sequence length="577" mass="62489">MFLRLAALAAIVLPLTSPVTPTQIRPDCAWTQWGQSAAHTGHSCAPGQRNLQLVEHMVVDPFAEQEAGESQSGSYIPVHLPAPLVDGEGNVFVLKKGGSYVSCDPPRSGRPAPCGRDVGNLRRETWSIQASRWRAGRLVPAWSFTSDWKPSAIVGRESLFQSAMSRTSVYVPGSGGTVFQLDKKDGRVIRRINPFGGAVDPAAFTPGALTLDADGTLLYNVVRRERTASGLDDVHGWLVRATPGGKLSTVDYRTLIPGAPRPTDLCYEEFTEDLPLPPPPKPDGSLAKPVRSPCLSQRAAFGVAPAVGPDGAVYTVTRAQNVAGGHNYGYLVALNADLTLRWATSLRGILNDGCGVLVPYGTGPFDCRAGAPRGVDPYTNLRPAAGVEDESTASPVVLPDGAVVYGTRNFYNVQRGHLMKFDSRGHYLTNYDYGWDITPAVYRHDGTYSLYVKDLHYDGGAQYITRLNADLKPEWSHAETETRTCERLPDGTVSCVDEGQHPDGFEWCISAPAVDRDGAVYGLSQDGNFYVIDSRGQRREKVFLSKTIASAYTPVSLDSRGRVYAQNNGQLYVLGGK</sequence>
<dbReference type="Proteomes" id="UP001240150">
    <property type="component" value="Chromosome"/>
</dbReference>
<dbReference type="SUPFAM" id="SSF50998">
    <property type="entry name" value="Quinoprotein alcohol dehydrogenase-like"/>
    <property type="match status" value="1"/>
</dbReference>
<dbReference type="RefSeq" id="WP_284915683.1">
    <property type="nucleotide sequence ID" value="NZ_CP126980.1"/>
</dbReference>
<evidence type="ECO:0000313" key="2">
    <source>
        <dbReference type="Proteomes" id="UP001240150"/>
    </source>
</evidence>
<dbReference type="EMBL" id="CP126980">
    <property type="protein sequence ID" value="WIM94475.1"/>
    <property type="molecule type" value="Genomic_DNA"/>
</dbReference>
<proteinExistence type="predicted"/>
<evidence type="ECO:0000313" key="1">
    <source>
        <dbReference type="EMBL" id="WIM94475.1"/>
    </source>
</evidence>
<name>A0ABY8WC30_9ACTN</name>
<dbReference type="InterPro" id="IPR015943">
    <property type="entry name" value="WD40/YVTN_repeat-like_dom_sf"/>
</dbReference>
<dbReference type="SMART" id="SM00564">
    <property type="entry name" value="PQQ"/>
    <property type="match status" value="4"/>
</dbReference>
<reference evidence="1 2" key="1">
    <citation type="submission" date="2023-06" db="EMBL/GenBank/DDBJ databases">
        <authorList>
            <person name="Yushchuk O."/>
            <person name="Binda E."/>
            <person name="Ruckert-Reed C."/>
            <person name="Fedorenko V."/>
            <person name="Kalinowski J."/>
            <person name="Marinelli F."/>
        </authorList>
    </citation>
    <scope>NUCLEOTIDE SEQUENCE [LARGE SCALE GENOMIC DNA]</scope>
    <source>
        <strain evidence="1 2">NRRL 3884</strain>
    </source>
</reference>
<dbReference type="InterPro" id="IPR011047">
    <property type="entry name" value="Quinoprotein_ADH-like_sf"/>
</dbReference>
<gene>
    <name evidence="1" type="ORF">ACTOB_006499</name>
</gene>
<organism evidence="1 2">
    <name type="scientific">Actinoplanes oblitus</name>
    <dbReference type="NCBI Taxonomy" id="3040509"/>
    <lineage>
        <taxon>Bacteria</taxon>
        <taxon>Bacillati</taxon>
        <taxon>Actinomycetota</taxon>
        <taxon>Actinomycetes</taxon>
        <taxon>Micromonosporales</taxon>
        <taxon>Micromonosporaceae</taxon>
        <taxon>Actinoplanes</taxon>
    </lineage>
</organism>
<dbReference type="Gene3D" id="2.130.10.10">
    <property type="entry name" value="YVTN repeat-like/Quinoprotein amine dehydrogenase"/>
    <property type="match status" value="1"/>
</dbReference>
<accession>A0ABY8WC30</accession>